<dbReference type="GO" id="GO:0016342">
    <property type="term" value="C:catenin complex"/>
    <property type="evidence" value="ECO:0007669"/>
    <property type="project" value="TreeGrafter"/>
</dbReference>
<dbReference type="GO" id="GO:0008013">
    <property type="term" value="F:beta-catenin binding"/>
    <property type="evidence" value="ECO:0007669"/>
    <property type="project" value="TreeGrafter"/>
</dbReference>
<dbReference type="GO" id="GO:0005737">
    <property type="term" value="C:cytoplasm"/>
    <property type="evidence" value="ECO:0007669"/>
    <property type="project" value="UniProtKB-SubCell"/>
</dbReference>
<evidence type="ECO:0000256" key="2">
    <source>
        <dbReference type="ARBA" id="ARBA00008376"/>
    </source>
</evidence>
<dbReference type="Pfam" id="PF01044">
    <property type="entry name" value="Vinculin"/>
    <property type="match status" value="1"/>
</dbReference>
<comment type="caution">
    <text evidence="4">The sequence shown here is derived from an EMBL/GenBank/DDBJ whole genome shotgun (WGS) entry which is preliminary data.</text>
</comment>
<dbReference type="GO" id="GO:0098609">
    <property type="term" value="P:cell-cell adhesion"/>
    <property type="evidence" value="ECO:0007669"/>
    <property type="project" value="TreeGrafter"/>
</dbReference>
<evidence type="ECO:0000256" key="3">
    <source>
        <dbReference type="ARBA" id="ARBA00022490"/>
    </source>
</evidence>
<organism evidence="4 5">
    <name type="scientific">Protopolystoma xenopodis</name>
    <dbReference type="NCBI Taxonomy" id="117903"/>
    <lineage>
        <taxon>Eukaryota</taxon>
        <taxon>Metazoa</taxon>
        <taxon>Spiralia</taxon>
        <taxon>Lophotrochozoa</taxon>
        <taxon>Platyhelminthes</taxon>
        <taxon>Monogenea</taxon>
        <taxon>Polyopisthocotylea</taxon>
        <taxon>Polystomatidea</taxon>
        <taxon>Polystomatidae</taxon>
        <taxon>Protopolystoma</taxon>
    </lineage>
</organism>
<dbReference type="InterPro" id="IPR006077">
    <property type="entry name" value="Vinculin/catenin"/>
</dbReference>
<dbReference type="EMBL" id="CAAALY010047124">
    <property type="protein sequence ID" value="VEL20579.1"/>
    <property type="molecule type" value="Genomic_DNA"/>
</dbReference>
<evidence type="ECO:0000256" key="1">
    <source>
        <dbReference type="ARBA" id="ARBA00004496"/>
    </source>
</evidence>
<dbReference type="GO" id="GO:0051015">
    <property type="term" value="F:actin filament binding"/>
    <property type="evidence" value="ECO:0007669"/>
    <property type="project" value="InterPro"/>
</dbReference>
<name>A0A448WUG6_9PLAT</name>
<dbReference type="Gene3D" id="1.20.120.230">
    <property type="entry name" value="Alpha-catenin/vinculin-like"/>
    <property type="match status" value="1"/>
</dbReference>
<dbReference type="Proteomes" id="UP000784294">
    <property type="component" value="Unassembled WGS sequence"/>
</dbReference>
<gene>
    <name evidence="4" type="ORF">PXEA_LOCUS14019</name>
</gene>
<accession>A0A448WUG6</accession>
<comment type="subcellular location">
    <subcellularLocation>
        <location evidence="1">Cytoplasm</location>
    </subcellularLocation>
</comment>
<dbReference type="SUPFAM" id="SSF47220">
    <property type="entry name" value="alpha-catenin/vinculin-like"/>
    <property type="match status" value="1"/>
</dbReference>
<dbReference type="OrthoDB" id="6287057at2759"/>
<dbReference type="AlphaFoldDB" id="A0A448WUG6"/>
<dbReference type="PANTHER" id="PTHR18914:SF9">
    <property type="entry name" value="CATENIN ALPHA"/>
    <property type="match status" value="1"/>
</dbReference>
<keyword evidence="3" id="KW-0963">Cytoplasm</keyword>
<protein>
    <submittedName>
        <fullName evidence="4">Uncharacterized protein</fullName>
    </submittedName>
</protein>
<dbReference type="InterPro" id="IPR036723">
    <property type="entry name" value="Alpha-catenin/vinculin-like_sf"/>
</dbReference>
<comment type="similarity">
    <text evidence="2">Belongs to the vinculin/alpha-catenin family.</text>
</comment>
<dbReference type="GO" id="GO:0016477">
    <property type="term" value="P:cell migration"/>
    <property type="evidence" value="ECO:0007669"/>
    <property type="project" value="TreeGrafter"/>
</dbReference>
<proteinExistence type="inferred from homology"/>
<sequence>MQSIMVRRGTVYLFNNQASSPIFFQTFKIITHDANYASLSLTSEPPISNGSEVSPSVDGQLKPKDLDEAPTITSSRDLMILLPEQQREIIAHEMAGFLEEKHRFMREVVKWDDSANEIVLLAKQMCDIMMEMTNFTRGTGSLITTMDVIKQSHRRSPEVI</sequence>
<keyword evidence="5" id="KW-1185">Reference proteome</keyword>
<evidence type="ECO:0000313" key="5">
    <source>
        <dbReference type="Proteomes" id="UP000784294"/>
    </source>
</evidence>
<dbReference type="GO" id="GO:0005912">
    <property type="term" value="C:adherens junction"/>
    <property type="evidence" value="ECO:0007669"/>
    <property type="project" value="TreeGrafter"/>
</dbReference>
<reference evidence="4" key="1">
    <citation type="submission" date="2018-11" db="EMBL/GenBank/DDBJ databases">
        <authorList>
            <consortium name="Pathogen Informatics"/>
        </authorList>
    </citation>
    <scope>NUCLEOTIDE SEQUENCE</scope>
</reference>
<evidence type="ECO:0000313" key="4">
    <source>
        <dbReference type="EMBL" id="VEL20579.1"/>
    </source>
</evidence>
<dbReference type="PANTHER" id="PTHR18914">
    <property type="entry name" value="ALPHA CATENIN"/>
    <property type="match status" value="1"/>
</dbReference>